<evidence type="ECO:0008006" key="3">
    <source>
        <dbReference type="Google" id="ProtNLM"/>
    </source>
</evidence>
<accession>A0ABN2RZE9</accession>
<protein>
    <recommendedName>
        <fullName evidence="3">Helix-turn-helix domain-containing protein</fullName>
    </recommendedName>
</protein>
<name>A0ABN2RZE9_9ACTN</name>
<proteinExistence type="predicted"/>
<dbReference type="EMBL" id="BAAAPB010000008">
    <property type="protein sequence ID" value="GAA1977597.1"/>
    <property type="molecule type" value="Genomic_DNA"/>
</dbReference>
<sequence>MTVDPLPVDWLLGHSVAIGPGVMMPERFVARVEIDGAEAEIEIVANILGPRAHKVSVIEVGEDGVNGEALRRIPVASVVKAAARSAVWMRHDLLAGQPGIVSGKTLAEVPDLVRRQWPNGHMTFFLRWVAGVYLVADALGDGPTAAVAKAFNVSRATAGRYVEAARKRKLIPPARGRGTSRPATEEEKAKLRANLGLEPDADVGDYFVVGIEGADEYLAWLDDPFPGWRTSEEDEGNG</sequence>
<dbReference type="Proteomes" id="UP001500571">
    <property type="component" value="Unassembled WGS sequence"/>
</dbReference>
<evidence type="ECO:0000313" key="2">
    <source>
        <dbReference type="Proteomes" id="UP001500571"/>
    </source>
</evidence>
<gene>
    <name evidence="1" type="ORF">GCM10009798_43530</name>
</gene>
<evidence type="ECO:0000313" key="1">
    <source>
        <dbReference type="EMBL" id="GAA1977597.1"/>
    </source>
</evidence>
<reference evidence="1 2" key="1">
    <citation type="journal article" date="2019" name="Int. J. Syst. Evol. Microbiol.">
        <title>The Global Catalogue of Microorganisms (GCM) 10K type strain sequencing project: providing services to taxonomists for standard genome sequencing and annotation.</title>
        <authorList>
            <consortium name="The Broad Institute Genomics Platform"/>
            <consortium name="The Broad Institute Genome Sequencing Center for Infectious Disease"/>
            <person name="Wu L."/>
            <person name="Ma J."/>
        </authorList>
    </citation>
    <scope>NUCLEOTIDE SEQUENCE [LARGE SCALE GENOMIC DNA]</scope>
    <source>
        <strain evidence="1 2">JCM 15309</strain>
    </source>
</reference>
<keyword evidence="2" id="KW-1185">Reference proteome</keyword>
<organism evidence="1 2">
    <name type="scientific">Nocardioides panacihumi</name>
    <dbReference type="NCBI Taxonomy" id="400774"/>
    <lineage>
        <taxon>Bacteria</taxon>
        <taxon>Bacillati</taxon>
        <taxon>Actinomycetota</taxon>
        <taxon>Actinomycetes</taxon>
        <taxon>Propionibacteriales</taxon>
        <taxon>Nocardioidaceae</taxon>
        <taxon>Nocardioides</taxon>
    </lineage>
</organism>
<comment type="caution">
    <text evidence="1">The sequence shown here is derived from an EMBL/GenBank/DDBJ whole genome shotgun (WGS) entry which is preliminary data.</text>
</comment>